<evidence type="ECO:0000313" key="3">
    <source>
        <dbReference type="EMBL" id="QJP88253.1"/>
    </source>
</evidence>
<sequence length="263" mass="30604">MTIYEQIKDALKNKINELVSPQEVKKTLQEKYGTNPDSIILSDYCYNRYNKGISFNKHLFEYMNRSSYKYLGENSLYTGLIFRKSKGEDKEVIVGEWVNGVKSLREASVTNNQINDQAEIISKEQLVNLYNEYNQILRYEMNVLNCKPTELRHLIGRIGEFICAIQTNGTLARQTNQHGFDVVSDGRRISVKTTAQSSGFISINKNTFYDFDDFFVVQYVNDDFKVIFFGSKEEVQKISRIYGSQYEVEISLLKKLNKEYQLN</sequence>
<dbReference type="AlphaFoldDB" id="A0A6M3ZBQ6"/>
<reference evidence="3" key="1">
    <citation type="submission" date="2020-04" db="EMBL/GenBank/DDBJ databases">
        <title>Phage recombination drives evolution of spore-forming Bacilli.</title>
        <authorList>
            <person name="Dragos A."/>
            <person name="Kovacs A.T."/>
        </authorList>
    </citation>
    <scope>NUCLEOTIDE SEQUENCE</scope>
    <source>
        <strain evidence="3">168</strain>
    </source>
</reference>
<feature type="domain" description="DUF6998" evidence="1">
    <location>
        <begin position="147"/>
        <end position="260"/>
    </location>
</feature>
<gene>
    <name evidence="3" type="ORF">HIR78_09495</name>
</gene>
<proteinExistence type="predicted"/>
<dbReference type="Pfam" id="PF22522">
    <property type="entry name" value="DUF6998"/>
    <property type="match status" value="1"/>
</dbReference>
<accession>A0A6M3ZBQ6</accession>
<dbReference type="EMBL" id="CP052842">
    <property type="protein sequence ID" value="QJP88253.1"/>
    <property type="molecule type" value="Genomic_DNA"/>
</dbReference>
<feature type="domain" description="DUF7225" evidence="2">
    <location>
        <begin position="2"/>
        <end position="103"/>
    </location>
</feature>
<organism evidence="3">
    <name type="scientific">Bacillus subtilis (strain 168)</name>
    <dbReference type="NCBI Taxonomy" id="224308"/>
    <lineage>
        <taxon>Bacteria</taxon>
        <taxon>Bacillati</taxon>
        <taxon>Bacillota</taxon>
        <taxon>Bacilli</taxon>
        <taxon>Bacillales</taxon>
        <taxon>Bacillaceae</taxon>
        <taxon>Bacillus</taxon>
    </lineage>
</organism>
<dbReference type="Pfam" id="PF23870">
    <property type="entry name" value="DUF7225"/>
    <property type="match status" value="1"/>
</dbReference>
<evidence type="ECO:0000259" key="1">
    <source>
        <dbReference type="Pfam" id="PF22522"/>
    </source>
</evidence>
<dbReference type="InterPro" id="IPR054267">
    <property type="entry name" value="DUF6998"/>
</dbReference>
<dbReference type="OrthoDB" id="7221045at2"/>
<name>A0A6M3ZBQ6_BACSU</name>
<protein>
    <submittedName>
        <fullName evidence="3">Uncharacterized protein</fullName>
    </submittedName>
</protein>
<dbReference type="KEGG" id="bsu:BSU17510"/>
<dbReference type="InterPro" id="IPR055649">
    <property type="entry name" value="DUF7225"/>
</dbReference>
<evidence type="ECO:0000259" key="2">
    <source>
        <dbReference type="Pfam" id="PF23870"/>
    </source>
</evidence>
<dbReference type="RefSeq" id="WP_003245212.1">
    <property type="nucleotide sequence ID" value="NC_000964.3"/>
</dbReference>